<accession>J3N861</accession>
<name>J3N861_ORYBR</name>
<dbReference type="Gramene" id="OB11G19970.1">
    <property type="protein sequence ID" value="OB11G19970.1"/>
    <property type="gene ID" value="OB11G19970"/>
</dbReference>
<protein>
    <submittedName>
        <fullName evidence="1">Uncharacterized protein</fullName>
    </submittedName>
</protein>
<sequence>MAPRLRIGRVGLTVRFVFSVALVAMATAAVLTGGLVAAAPNGLSYKTVIRSNAACSGSCVPGRSNLPRRDCLKIYHCH</sequence>
<dbReference type="Proteomes" id="UP000006038">
    <property type="component" value="Chromosome 11"/>
</dbReference>
<dbReference type="AlphaFoldDB" id="J3N861"/>
<evidence type="ECO:0000313" key="1">
    <source>
        <dbReference type="EnsemblPlants" id="OB11G19970.1"/>
    </source>
</evidence>
<keyword evidence="2" id="KW-1185">Reference proteome</keyword>
<organism evidence="1">
    <name type="scientific">Oryza brachyantha</name>
    <name type="common">malo sina</name>
    <dbReference type="NCBI Taxonomy" id="4533"/>
    <lineage>
        <taxon>Eukaryota</taxon>
        <taxon>Viridiplantae</taxon>
        <taxon>Streptophyta</taxon>
        <taxon>Embryophyta</taxon>
        <taxon>Tracheophyta</taxon>
        <taxon>Spermatophyta</taxon>
        <taxon>Magnoliopsida</taxon>
        <taxon>Liliopsida</taxon>
        <taxon>Poales</taxon>
        <taxon>Poaceae</taxon>
        <taxon>BOP clade</taxon>
        <taxon>Oryzoideae</taxon>
        <taxon>Oryzeae</taxon>
        <taxon>Oryzinae</taxon>
        <taxon>Oryza</taxon>
    </lineage>
</organism>
<dbReference type="HOGENOM" id="CLU_178089_0_0_1"/>
<proteinExistence type="predicted"/>
<reference evidence="1" key="2">
    <citation type="submission" date="2013-04" db="UniProtKB">
        <authorList>
            <consortium name="EnsemblPlants"/>
        </authorList>
    </citation>
    <scope>IDENTIFICATION</scope>
</reference>
<evidence type="ECO:0000313" key="2">
    <source>
        <dbReference type="Proteomes" id="UP000006038"/>
    </source>
</evidence>
<dbReference type="EnsemblPlants" id="OB11G19970.1">
    <property type="protein sequence ID" value="OB11G19970.1"/>
    <property type="gene ID" value="OB11G19970"/>
</dbReference>
<reference evidence="1" key="1">
    <citation type="journal article" date="2013" name="Nat. Commun.">
        <title>Whole-genome sequencing of Oryza brachyantha reveals mechanisms underlying Oryza genome evolution.</title>
        <authorList>
            <person name="Chen J."/>
            <person name="Huang Q."/>
            <person name="Gao D."/>
            <person name="Wang J."/>
            <person name="Lang Y."/>
            <person name="Liu T."/>
            <person name="Li B."/>
            <person name="Bai Z."/>
            <person name="Luis Goicoechea J."/>
            <person name="Liang C."/>
            <person name="Chen C."/>
            <person name="Zhang W."/>
            <person name="Sun S."/>
            <person name="Liao Y."/>
            <person name="Zhang X."/>
            <person name="Yang L."/>
            <person name="Song C."/>
            <person name="Wang M."/>
            <person name="Shi J."/>
            <person name="Liu G."/>
            <person name="Liu J."/>
            <person name="Zhou H."/>
            <person name="Zhou W."/>
            <person name="Yu Q."/>
            <person name="An N."/>
            <person name="Chen Y."/>
            <person name="Cai Q."/>
            <person name="Wang B."/>
            <person name="Liu B."/>
            <person name="Min J."/>
            <person name="Huang Y."/>
            <person name="Wu H."/>
            <person name="Li Z."/>
            <person name="Zhang Y."/>
            <person name="Yin Y."/>
            <person name="Song W."/>
            <person name="Jiang J."/>
            <person name="Jackson S.A."/>
            <person name="Wing R.A."/>
            <person name="Wang J."/>
            <person name="Chen M."/>
        </authorList>
    </citation>
    <scope>NUCLEOTIDE SEQUENCE [LARGE SCALE GENOMIC DNA]</scope>
    <source>
        <strain evidence="1">cv. IRGC 101232</strain>
    </source>
</reference>
<dbReference type="OMA" id="NQPVCAR"/>